<evidence type="ECO:0000313" key="2">
    <source>
        <dbReference type="Proteomes" id="UP000183410"/>
    </source>
</evidence>
<dbReference type="Proteomes" id="UP000183410">
    <property type="component" value="Unassembled WGS sequence"/>
</dbReference>
<protein>
    <submittedName>
        <fullName evidence="1">Uncharacterized protein</fullName>
    </submittedName>
</protein>
<organism evidence="1 2">
    <name type="scientific">Paenibacillus algorifonticola</name>
    <dbReference type="NCBI Taxonomy" id="684063"/>
    <lineage>
        <taxon>Bacteria</taxon>
        <taxon>Bacillati</taxon>
        <taxon>Bacillota</taxon>
        <taxon>Bacilli</taxon>
        <taxon>Bacillales</taxon>
        <taxon>Paenibacillaceae</taxon>
        <taxon>Paenibacillus</taxon>
    </lineage>
</organism>
<dbReference type="EMBL" id="FONN01000003">
    <property type="protein sequence ID" value="SFE48398.1"/>
    <property type="molecule type" value="Genomic_DNA"/>
</dbReference>
<accession>A0A1I2AXN0</accession>
<sequence>MHLHKLNPETLTSTFSNLIAQVVVASPSKLGFISGQVAVDSDGNLV</sequence>
<gene>
    <name evidence="1" type="ORF">SAMN04487969_1036</name>
</gene>
<dbReference type="AlphaFoldDB" id="A0A1I2AXN0"/>
<name>A0A1I2AXN0_9BACL</name>
<evidence type="ECO:0000313" key="1">
    <source>
        <dbReference type="EMBL" id="SFE48398.1"/>
    </source>
</evidence>
<dbReference type="RefSeq" id="WP_231594118.1">
    <property type="nucleotide sequence ID" value="NZ_FONN01000003.1"/>
</dbReference>
<keyword evidence="2" id="KW-1185">Reference proteome</keyword>
<proteinExistence type="predicted"/>
<reference evidence="2" key="1">
    <citation type="submission" date="2016-10" db="EMBL/GenBank/DDBJ databases">
        <authorList>
            <person name="Varghese N."/>
            <person name="Submissions S."/>
        </authorList>
    </citation>
    <scope>NUCLEOTIDE SEQUENCE [LARGE SCALE GENOMIC DNA]</scope>
    <source>
        <strain evidence="2">CGMCC 1.10223</strain>
    </source>
</reference>